<keyword evidence="4" id="KW-0732">Signal</keyword>
<reference evidence="9" key="1">
    <citation type="submission" date="2016-12" db="EMBL/GenBank/DDBJ databases">
        <title>Mouse lemur reference genome and diversity panel.</title>
        <authorList>
            <person name="Harris R."/>
            <person name="Larsen P."/>
            <person name="Liu Y."/>
            <person name="Hughes D.S."/>
            <person name="Murali S."/>
            <person name="Raveendran M."/>
            <person name="Korchina V."/>
            <person name="Wang M."/>
            <person name="Jhangiani S."/>
            <person name="Bandaranaike D."/>
            <person name="Bellair M."/>
            <person name="Blankenburg K."/>
            <person name="Chao H."/>
            <person name="Dahdouli M."/>
            <person name="Dinh H."/>
            <person name="Doddapaneni H."/>
            <person name="English A."/>
            <person name="Firestine M."/>
            <person name="Gnanaolivu R."/>
            <person name="Gross S."/>
            <person name="Hernandez B."/>
            <person name="Javaid M."/>
            <person name="Jayaseelan J."/>
            <person name="Jones J."/>
            <person name="Khan Z."/>
            <person name="Kovar C."/>
            <person name="Kurapati P."/>
            <person name="Le B."/>
            <person name="Lee S."/>
            <person name="Li M."/>
            <person name="Mathew T."/>
            <person name="Narasimhan A."/>
            <person name="Ngo D."/>
            <person name="Nguyen L."/>
            <person name="Okwuonu G."/>
            <person name="Ongeri F."/>
            <person name="Osuji N."/>
            <person name="Pu L.-L."/>
            <person name="Puazo M."/>
            <person name="Quiroz J."/>
            <person name="Raj R."/>
            <person name="Rajbhandari K."/>
            <person name="Reid J.G."/>
            <person name="Santibanez J."/>
            <person name="Sexton D."/>
            <person name="Skinner E."/>
            <person name="Vee V."/>
            <person name="Weissenberger G."/>
            <person name="Wu Y."/>
            <person name="Xin Y."/>
            <person name="Han Y."/>
            <person name="Campbell C."/>
            <person name="Brown A."/>
            <person name="Sullivan B."/>
            <person name="Shelton J."/>
            <person name="Brown S."/>
            <person name="Dudchenko O."/>
            <person name="Machol I."/>
            <person name="Durand N."/>
            <person name="Shamim M."/>
            <person name="Lieberman A."/>
            <person name="Muzny D.M."/>
            <person name="Richards S."/>
            <person name="Yoder A."/>
            <person name="Worley K.C."/>
            <person name="Rogers J."/>
            <person name="Gibbs R.A."/>
        </authorList>
    </citation>
    <scope>NUCLEOTIDE SEQUENCE [LARGE SCALE GENOMIC DNA]</scope>
</reference>
<evidence type="ECO:0000256" key="2">
    <source>
        <dbReference type="ARBA" id="ARBA00005964"/>
    </source>
</evidence>
<dbReference type="Gene3D" id="3.40.50.1820">
    <property type="entry name" value="alpha/beta hydrolase"/>
    <property type="match status" value="1"/>
</dbReference>
<gene>
    <name evidence="9" type="primary">TG</name>
</gene>
<dbReference type="InterPro" id="IPR029058">
    <property type="entry name" value="AB_hydrolase_fold"/>
</dbReference>
<protein>
    <submittedName>
        <fullName evidence="9">Thyroglobulin</fullName>
    </submittedName>
</protein>
<dbReference type="EMBL" id="ABDC03013450">
    <property type="status" value="NOT_ANNOTATED_CDS"/>
    <property type="molecule type" value="Genomic_DNA"/>
</dbReference>
<comment type="similarity">
    <text evidence="2">Belongs to the type-B carboxylesterase/lipase family.</text>
</comment>
<keyword evidence="5" id="KW-0677">Repeat</keyword>
<evidence type="ECO:0000256" key="4">
    <source>
        <dbReference type="ARBA" id="ARBA00022729"/>
    </source>
</evidence>
<dbReference type="SUPFAM" id="SSF53474">
    <property type="entry name" value="alpha/beta-Hydrolases"/>
    <property type="match status" value="1"/>
</dbReference>
<dbReference type="PANTHER" id="PTHR14093:SF19">
    <property type="entry name" value="THYROGLOBULIN"/>
    <property type="match status" value="1"/>
</dbReference>
<keyword evidence="3" id="KW-0964">Secreted</keyword>
<dbReference type="GO" id="GO:0005615">
    <property type="term" value="C:extracellular space"/>
    <property type="evidence" value="ECO:0007669"/>
    <property type="project" value="TreeGrafter"/>
</dbReference>
<dbReference type="AlphaFoldDB" id="A0A8C5W1M5"/>
<reference evidence="9" key="2">
    <citation type="submission" date="2025-08" db="UniProtKB">
        <authorList>
            <consortium name="Ensembl"/>
        </authorList>
    </citation>
    <scope>IDENTIFICATION</scope>
</reference>
<evidence type="ECO:0000256" key="5">
    <source>
        <dbReference type="ARBA" id="ARBA00022737"/>
    </source>
</evidence>
<accession>A0A8C5W1M5</accession>
<keyword evidence="6" id="KW-0325">Glycoprotein</keyword>
<keyword evidence="10" id="KW-1185">Reference proteome</keyword>
<dbReference type="PANTHER" id="PTHR14093">
    <property type="entry name" value="HLA CLASS II GAMMA CHAIN"/>
    <property type="match status" value="1"/>
</dbReference>
<sequence>TLPGLTTELFSPVNLDQVIVNRNRSLLSQQHWLFKHLFSAQQANLWCLSRCVQEPSFCQLAEITESAPLYFTCTLYPEAQVCDDTMESGAQGCTLVLPGRPKALFQKKVVLKDKVTNFYTRLPFQKLTGISIRNKVPMSEKSISDGFFECERLCDVDPCCTGFGFLNVSQLKGGEVACLTLSSLGLQMCSEENGGAWRILDCGSPDIEVRTYPFGWYQKPMSLDSWQALALSSVVIDSSIRNFDIVHVSTAATSNFSAARDLCLWECSQHEACLVTTLQTRPGAVRCVFYADTQSCTHSLQGQYCQVLLHEEATHVYRKPSTPLISYEASAPSVSLATHGQLLGRSQAIQLGTSWKQVDQFFGVPYAAPPLADSRFRAPEPWNWTGSWDASKPRASCWQPGILTPTSPEVSEDCLYLNVFVPQSVAPNASVLVFFHNTVEGEGSAARLAVDGSVLAAVGDLIVVTAGYRVGAFGFLSSRSGEVSGNWGLLDQVAALTWVQNHIRVFGGDPGRVCLVADRGGADVASIHLLTARATNARLFRRAALMGGSALSPAAVISLERAQQQTAALAEEVGCPTSSSQEVVSCLRQKPASVLNDAQTKLLAVSGPFHYWGPVVDGQYLREAPARALQRSPRAKVDLLIGSSQDDGLINRAKAVKQFEERQGRASSKTAFYQALQNSLGGQDADAGVLAAATWYYSLEHSTDDYATFSQALENATRDYFITCPVVDMARLWARRARGNVFMYHAPKSYGRGSLGLLADVQYAFGLPFHPAYEGRFSLEEKSLSLKIMQYFSNFIRSGNPNYPHEFSQKAPGFAAPWPDFVPGAGGENYKEFSALLPSRQGLKTADCSFWSKYIRSLKAAADAAQEEPVAGSEEEELTAGSGLGEDLPGVPGPGSKSYSK</sequence>
<dbReference type="FunFam" id="3.40.50.1820:FF:000127">
    <property type="entry name" value="Thyroglobulin"/>
    <property type="match status" value="1"/>
</dbReference>
<dbReference type="EMBL" id="ABDC03013449">
    <property type="status" value="NOT_ANNOTATED_CDS"/>
    <property type="molecule type" value="Genomic_DNA"/>
</dbReference>
<comment type="subcellular location">
    <subcellularLocation>
        <location evidence="1">Secreted</location>
    </subcellularLocation>
</comment>
<dbReference type="Ensembl" id="ENSMICT00000029558.2">
    <property type="protein sequence ID" value="ENSMICP00000032095.2"/>
    <property type="gene ID" value="ENSMICG00000001039.3"/>
</dbReference>
<reference evidence="9" key="3">
    <citation type="submission" date="2025-09" db="UniProtKB">
        <authorList>
            <consortium name="Ensembl"/>
        </authorList>
    </citation>
    <scope>IDENTIFICATION</scope>
</reference>
<evidence type="ECO:0000313" key="10">
    <source>
        <dbReference type="Proteomes" id="UP000694394"/>
    </source>
</evidence>
<dbReference type="Pfam" id="PF00135">
    <property type="entry name" value="COesterase"/>
    <property type="match status" value="1"/>
</dbReference>
<dbReference type="EMBL" id="ABDC03013448">
    <property type="status" value="NOT_ANNOTATED_CDS"/>
    <property type="molecule type" value="Genomic_DNA"/>
</dbReference>
<dbReference type="InterPro" id="IPR002018">
    <property type="entry name" value="CarbesteraseB"/>
</dbReference>
<evidence type="ECO:0000256" key="1">
    <source>
        <dbReference type="ARBA" id="ARBA00004613"/>
    </source>
</evidence>
<proteinExistence type="inferred from homology"/>
<evidence type="ECO:0000256" key="6">
    <source>
        <dbReference type="ARBA" id="ARBA00023180"/>
    </source>
</evidence>
<dbReference type="InterPro" id="IPR019819">
    <property type="entry name" value="Carboxylesterase_B_CS"/>
</dbReference>
<dbReference type="EMBL" id="ABDC03013452">
    <property type="status" value="NOT_ANNOTATED_CDS"/>
    <property type="molecule type" value="Genomic_DNA"/>
</dbReference>
<feature type="domain" description="Carboxylesterase type B" evidence="8">
    <location>
        <begin position="332"/>
        <end position="851"/>
    </location>
</feature>
<dbReference type="InterPro" id="IPR052001">
    <property type="entry name" value="MHC-II_Gamma/Thyroglobulin"/>
</dbReference>
<name>A0A8C5W1M5_MICMU</name>
<evidence type="ECO:0000256" key="7">
    <source>
        <dbReference type="SAM" id="MobiDB-lite"/>
    </source>
</evidence>
<feature type="region of interest" description="Disordered" evidence="7">
    <location>
        <begin position="865"/>
        <end position="901"/>
    </location>
</feature>
<organism evidence="9 10">
    <name type="scientific">Microcebus murinus</name>
    <name type="common">Gray mouse lemur</name>
    <name type="synonym">Lemur murinus</name>
    <dbReference type="NCBI Taxonomy" id="30608"/>
    <lineage>
        <taxon>Eukaryota</taxon>
        <taxon>Metazoa</taxon>
        <taxon>Chordata</taxon>
        <taxon>Craniata</taxon>
        <taxon>Vertebrata</taxon>
        <taxon>Euteleostomi</taxon>
        <taxon>Mammalia</taxon>
        <taxon>Eutheria</taxon>
        <taxon>Euarchontoglires</taxon>
        <taxon>Primates</taxon>
        <taxon>Strepsirrhini</taxon>
        <taxon>Lemuriformes</taxon>
        <taxon>Cheirogaleidae</taxon>
        <taxon>Microcebus</taxon>
    </lineage>
</organism>
<dbReference type="GeneTree" id="ENSGT00940000159300"/>
<dbReference type="PROSITE" id="PS00941">
    <property type="entry name" value="CARBOXYLESTERASE_B_2"/>
    <property type="match status" value="1"/>
</dbReference>
<evidence type="ECO:0000256" key="3">
    <source>
        <dbReference type="ARBA" id="ARBA00022525"/>
    </source>
</evidence>
<dbReference type="GO" id="GO:0006590">
    <property type="term" value="P:thyroid hormone generation"/>
    <property type="evidence" value="ECO:0007669"/>
    <property type="project" value="TreeGrafter"/>
</dbReference>
<dbReference type="Proteomes" id="UP000694394">
    <property type="component" value="Chromosome 9"/>
</dbReference>
<dbReference type="EMBL" id="ABDC03013451">
    <property type="status" value="NOT_ANNOTATED_CDS"/>
    <property type="molecule type" value="Genomic_DNA"/>
</dbReference>
<evidence type="ECO:0000313" key="9">
    <source>
        <dbReference type="Ensembl" id="ENSMICP00000032095.2"/>
    </source>
</evidence>
<evidence type="ECO:0000259" key="8">
    <source>
        <dbReference type="Pfam" id="PF00135"/>
    </source>
</evidence>